<reference evidence="2 3" key="1">
    <citation type="submission" date="2023-07" db="EMBL/GenBank/DDBJ databases">
        <authorList>
            <person name="Peeters C."/>
        </authorList>
    </citation>
    <scope>NUCLEOTIDE SEQUENCE [LARGE SCALE GENOMIC DNA]</scope>
    <source>
        <strain evidence="2 3">LMG 18096</strain>
    </source>
</reference>
<sequence>MFRIFVSGIALSLALSGCAVSVGSGTGVDKIADATQESLQKQFVPGVAKRGDVALELGAPSDKAAAGGLDIWNYRYTRDAAIGVMFVGIPIGSKKIASFYFDDADGVLKKIEYKVLQQ</sequence>
<evidence type="ECO:0008006" key="4">
    <source>
        <dbReference type="Google" id="ProtNLM"/>
    </source>
</evidence>
<dbReference type="AlphaFoldDB" id="A0ABC8Q7Z8"/>
<evidence type="ECO:0000256" key="1">
    <source>
        <dbReference type="SAM" id="SignalP"/>
    </source>
</evidence>
<dbReference type="EMBL" id="CATZAT010000001">
    <property type="protein sequence ID" value="CAJ0779844.1"/>
    <property type="molecule type" value="Genomic_DNA"/>
</dbReference>
<dbReference type="PROSITE" id="PS51257">
    <property type="entry name" value="PROKAR_LIPOPROTEIN"/>
    <property type="match status" value="1"/>
</dbReference>
<organism evidence="2 3">
    <name type="scientific">Ralstonia holmesii</name>
    <dbReference type="NCBI Taxonomy" id="3058602"/>
    <lineage>
        <taxon>Bacteria</taxon>
        <taxon>Pseudomonadati</taxon>
        <taxon>Pseudomonadota</taxon>
        <taxon>Betaproteobacteria</taxon>
        <taxon>Burkholderiales</taxon>
        <taxon>Burkholderiaceae</taxon>
        <taxon>Ralstonia</taxon>
    </lineage>
</organism>
<protein>
    <recommendedName>
        <fullName evidence="4">Lipoprotein SmpA/OmlA domain-containing protein</fullName>
    </recommendedName>
</protein>
<keyword evidence="3" id="KW-1185">Reference proteome</keyword>
<name>A0ABC8Q7Z8_9RALS</name>
<keyword evidence="1" id="KW-0732">Signal</keyword>
<gene>
    <name evidence="2" type="ORF">LMG18096_00967</name>
</gene>
<proteinExistence type="predicted"/>
<evidence type="ECO:0000313" key="3">
    <source>
        <dbReference type="Proteomes" id="UP001189663"/>
    </source>
</evidence>
<feature type="signal peptide" evidence="1">
    <location>
        <begin position="1"/>
        <end position="21"/>
    </location>
</feature>
<feature type="chain" id="PRO_5044791696" description="Lipoprotein SmpA/OmlA domain-containing protein" evidence="1">
    <location>
        <begin position="22"/>
        <end position="118"/>
    </location>
</feature>
<accession>A0ABC8Q7Z8</accession>
<comment type="caution">
    <text evidence="2">The sequence shown here is derived from an EMBL/GenBank/DDBJ whole genome shotgun (WGS) entry which is preliminary data.</text>
</comment>
<dbReference type="Proteomes" id="UP001189663">
    <property type="component" value="Unassembled WGS sequence"/>
</dbReference>
<evidence type="ECO:0000313" key="2">
    <source>
        <dbReference type="EMBL" id="CAJ0779844.1"/>
    </source>
</evidence>